<feature type="domain" description="DUF7088" evidence="4">
    <location>
        <begin position="53"/>
        <end position="149"/>
    </location>
</feature>
<evidence type="ECO:0000313" key="6">
    <source>
        <dbReference type="Proteomes" id="UP000183685"/>
    </source>
</evidence>
<feature type="transmembrane region" description="Helical" evidence="2">
    <location>
        <begin position="598"/>
        <end position="621"/>
    </location>
</feature>
<dbReference type="Proteomes" id="UP000183685">
    <property type="component" value="Unassembled WGS sequence"/>
</dbReference>
<dbReference type="InterPro" id="IPR055396">
    <property type="entry name" value="DUF7088"/>
</dbReference>
<dbReference type="EMBL" id="FNAK01000001">
    <property type="protein sequence ID" value="SDD41995.1"/>
    <property type="molecule type" value="Genomic_DNA"/>
</dbReference>
<keyword evidence="2" id="KW-0472">Membrane</keyword>
<dbReference type="CDD" id="cd22249">
    <property type="entry name" value="UDM1_RNF168_RNF169-like"/>
    <property type="match status" value="1"/>
</dbReference>
<dbReference type="RefSeq" id="WP_068307985.1">
    <property type="nucleotide sequence ID" value="NZ_FNAK01000001.1"/>
</dbReference>
<evidence type="ECO:0000259" key="3">
    <source>
        <dbReference type="Pfam" id="PF09822"/>
    </source>
</evidence>
<evidence type="ECO:0000259" key="4">
    <source>
        <dbReference type="Pfam" id="PF23357"/>
    </source>
</evidence>
<feature type="domain" description="ABC-type uncharacterised transport system" evidence="3">
    <location>
        <begin position="189"/>
        <end position="490"/>
    </location>
</feature>
<dbReference type="InterPro" id="IPR019196">
    <property type="entry name" value="ABC_transp_unknown"/>
</dbReference>
<evidence type="ECO:0000256" key="1">
    <source>
        <dbReference type="SAM" id="Coils"/>
    </source>
</evidence>
<dbReference type="AlphaFoldDB" id="A0A1G6UN88"/>
<keyword evidence="2" id="KW-0812">Transmembrane</keyword>
<protein>
    <submittedName>
        <fullName evidence="5">ABC-type uncharacterized transport system involved in gliding motility, auxiliary component</fullName>
    </submittedName>
</protein>
<reference evidence="5 6" key="1">
    <citation type="submission" date="2016-10" db="EMBL/GenBank/DDBJ databases">
        <authorList>
            <person name="de Groot N.N."/>
        </authorList>
    </citation>
    <scope>NUCLEOTIDE SEQUENCE [LARGE SCALE GENOMIC DNA]</scope>
    <source>
        <strain evidence="5 6">CGMCC 1.9109</strain>
    </source>
</reference>
<evidence type="ECO:0000313" key="5">
    <source>
        <dbReference type="EMBL" id="SDD41995.1"/>
    </source>
</evidence>
<name>A0A1G6UN88_9PROT</name>
<gene>
    <name evidence="5" type="ORF">SAMN04488071_0624</name>
</gene>
<evidence type="ECO:0000256" key="2">
    <source>
        <dbReference type="SAM" id="Phobius"/>
    </source>
</evidence>
<keyword evidence="2" id="KW-1133">Transmembrane helix</keyword>
<keyword evidence="1" id="KW-0175">Coiled coil</keyword>
<dbReference type="OrthoDB" id="9777219at2"/>
<proteinExistence type="predicted"/>
<sequence length="631" mass="68960">MAEDKKQEQQSMAAKGFMKRPGIQILMGALLFLSVTVIADRYMRGVRLDLTDEGLYTLSSGTIKALKQFDEPVTLNFYFSKSLAAPYPQVLTYGKRVEDMLRALAAQNPSNIHLSVIDPEPFSEAEDDAVAAGLKGIPLGDGSTLYMGLTASNSTDGTGAIPFFSEEREKFLEYDLVKMLVGLDRTDLKTLGLLTQLPMPYGPGGPQAMMQGQAQPYVLYEQLGEAFDLVDIDPDFEALPEGLDVLMIVHPPELTEDQLFAIDQYVLKGGRTLVFLDPHSEAMNPRAMAPSASTLGPLLPAWGVTMPEGKVVGDASLAQRVQMGGYGPDAVKDYIFWLAVTDNFLTTDDPVSGSVNSLNLASSGVLEPAPEATTSVQPLMTTSSVAMLYDATRAVGMPDPDSLIRDLEPAGQSYILSARITGRASTAFPERAAAEGGPVKDPALKEGDVNLVVTADSDLFDDRFWVQLQQFLGQRIVVPLAGNGSFVLNMADHISGSDALLDLRGRGISKRPFEVVDDIRREAEAKYLAEEQRLENELQATEDRIAQLEAQKPEGTTVLSGDQEAEISRFRTQLLETRKALREVQRSLRSEIDSLGNWLAAINIVLMPLMIIAFALIRVLLRRRRQDNKLA</sequence>
<feature type="transmembrane region" description="Helical" evidence="2">
    <location>
        <begin position="21"/>
        <end position="39"/>
    </location>
</feature>
<feature type="coiled-coil region" evidence="1">
    <location>
        <begin position="520"/>
        <end position="551"/>
    </location>
</feature>
<dbReference type="Pfam" id="PF09822">
    <property type="entry name" value="ABC_transp_aux"/>
    <property type="match status" value="1"/>
</dbReference>
<keyword evidence="6" id="KW-1185">Reference proteome</keyword>
<organism evidence="5 6">
    <name type="scientific">Kordiimonas lacus</name>
    <dbReference type="NCBI Taxonomy" id="637679"/>
    <lineage>
        <taxon>Bacteria</taxon>
        <taxon>Pseudomonadati</taxon>
        <taxon>Pseudomonadota</taxon>
        <taxon>Alphaproteobacteria</taxon>
        <taxon>Kordiimonadales</taxon>
        <taxon>Kordiimonadaceae</taxon>
        <taxon>Kordiimonas</taxon>
    </lineage>
</organism>
<accession>A0A1G6UN88</accession>
<dbReference type="Pfam" id="PF23357">
    <property type="entry name" value="DUF7088"/>
    <property type="match status" value="1"/>
</dbReference>
<dbReference type="STRING" id="637679.GCA_001550055_00266"/>